<dbReference type="OrthoDB" id="5457582at2"/>
<dbReference type="GO" id="GO:0043709">
    <property type="term" value="P:cell adhesion involved in single-species biofilm formation"/>
    <property type="evidence" value="ECO:0007669"/>
    <property type="project" value="TreeGrafter"/>
</dbReference>
<comment type="catalytic activity">
    <reaction evidence="7">
        <text>2 GTP = 3',3'-c-di-GMP + 2 diphosphate</text>
        <dbReference type="Rhea" id="RHEA:24898"/>
        <dbReference type="ChEBI" id="CHEBI:33019"/>
        <dbReference type="ChEBI" id="CHEBI:37565"/>
        <dbReference type="ChEBI" id="CHEBI:58805"/>
        <dbReference type="EC" id="2.7.7.65"/>
    </reaction>
</comment>
<evidence type="ECO:0000256" key="3">
    <source>
        <dbReference type="ARBA" id="ARBA00022475"/>
    </source>
</evidence>
<evidence type="ECO:0000256" key="2">
    <source>
        <dbReference type="ARBA" id="ARBA00012528"/>
    </source>
</evidence>
<dbReference type="PANTHER" id="PTHR45138">
    <property type="entry name" value="REGULATORY COMPONENTS OF SENSORY TRANSDUCTION SYSTEM"/>
    <property type="match status" value="1"/>
</dbReference>
<evidence type="ECO:0000256" key="1">
    <source>
        <dbReference type="ARBA" id="ARBA00004651"/>
    </source>
</evidence>
<dbReference type="InterPro" id="IPR029787">
    <property type="entry name" value="Nucleotide_cyclase"/>
</dbReference>
<evidence type="ECO:0000256" key="5">
    <source>
        <dbReference type="ARBA" id="ARBA00022989"/>
    </source>
</evidence>
<feature type="domain" description="GGDEF" evidence="9">
    <location>
        <begin position="397"/>
        <end position="524"/>
    </location>
</feature>
<dbReference type="Gene3D" id="3.30.70.270">
    <property type="match status" value="1"/>
</dbReference>
<organism evidence="10 11">
    <name type="scientific">Lebetimonas natsushimae</name>
    <dbReference type="NCBI Taxonomy" id="1936991"/>
    <lineage>
        <taxon>Bacteria</taxon>
        <taxon>Pseudomonadati</taxon>
        <taxon>Campylobacterota</taxon>
        <taxon>Epsilonproteobacteria</taxon>
        <taxon>Nautiliales</taxon>
        <taxon>Nautiliaceae</taxon>
        <taxon>Lebetimonas</taxon>
    </lineage>
</organism>
<dbReference type="InterPro" id="IPR033479">
    <property type="entry name" value="dCache_1"/>
</dbReference>
<evidence type="ECO:0000313" key="11">
    <source>
        <dbReference type="Proteomes" id="UP000217944"/>
    </source>
</evidence>
<dbReference type="GO" id="GO:0005886">
    <property type="term" value="C:plasma membrane"/>
    <property type="evidence" value="ECO:0007669"/>
    <property type="project" value="UniProtKB-SubCell"/>
</dbReference>
<dbReference type="FunFam" id="3.30.70.270:FF:000001">
    <property type="entry name" value="Diguanylate cyclase domain protein"/>
    <property type="match status" value="1"/>
</dbReference>
<evidence type="ECO:0000259" key="9">
    <source>
        <dbReference type="PROSITE" id="PS50887"/>
    </source>
</evidence>
<keyword evidence="11" id="KW-1185">Reference proteome</keyword>
<evidence type="ECO:0000256" key="4">
    <source>
        <dbReference type="ARBA" id="ARBA00022692"/>
    </source>
</evidence>
<dbReference type="GO" id="GO:0052621">
    <property type="term" value="F:diguanylate cyclase activity"/>
    <property type="evidence" value="ECO:0007669"/>
    <property type="project" value="UniProtKB-EC"/>
</dbReference>
<dbReference type="SMART" id="SM00267">
    <property type="entry name" value="GGDEF"/>
    <property type="match status" value="1"/>
</dbReference>
<dbReference type="EC" id="2.7.7.65" evidence="2"/>
<dbReference type="Gene3D" id="3.30.450.20">
    <property type="entry name" value="PAS domain"/>
    <property type="match status" value="2"/>
</dbReference>
<dbReference type="Proteomes" id="UP000217944">
    <property type="component" value="Unassembled WGS sequence"/>
</dbReference>
<dbReference type="InterPro" id="IPR000160">
    <property type="entry name" value="GGDEF_dom"/>
</dbReference>
<dbReference type="InterPro" id="IPR029151">
    <property type="entry name" value="Sensor-like_sf"/>
</dbReference>
<dbReference type="SUPFAM" id="SSF55073">
    <property type="entry name" value="Nucleotide cyclase"/>
    <property type="match status" value="1"/>
</dbReference>
<dbReference type="CDD" id="cd18773">
    <property type="entry name" value="PDC1_HK_sensor"/>
    <property type="match status" value="1"/>
</dbReference>
<evidence type="ECO:0000256" key="8">
    <source>
        <dbReference type="SAM" id="Phobius"/>
    </source>
</evidence>
<feature type="transmembrane region" description="Helical" evidence="8">
    <location>
        <begin position="12"/>
        <end position="34"/>
    </location>
</feature>
<proteinExistence type="predicted"/>
<accession>A0A292YDE4</accession>
<dbReference type="GO" id="GO:1902201">
    <property type="term" value="P:negative regulation of bacterial-type flagellum-dependent cell motility"/>
    <property type="evidence" value="ECO:0007669"/>
    <property type="project" value="TreeGrafter"/>
</dbReference>
<dbReference type="SUPFAM" id="SSF103190">
    <property type="entry name" value="Sensory domain-like"/>
    <property type="match status" value="1"/>
</dbReference>
<keyword evidence="5 8" id="KW-1133">Transmembrane helix</keyword>
<sequence>MKSLKKEIFKKAIIVILLMIMFFGLSISLFFYQYQIKNVFNLLKIENSDISNYVTAYFKKFYIEVEYLSRLKEVRFAPFLNEKARKKALETFKVFQEIDKDINYVYAGYKNKMLLINNYIPPAGFDPTIRPWYQAAIKSFPNISQGLPYREIKTKEWLVSVSKALVDNNGKIIGVVSIDTSMDKIIKKLNEKKFLNIFNFILSKNGLIIISHNKFNLNKNFFRENKIDKKIFNKPNGFFEYYTQGEKLAYFNKLQNLGWIIVSEIDKKNIFSPIIKKIFLLFLIVSFLSVTLGFFMTMFITKEIINSLYNLHNNIQSIINNEQFKKTKSPFVEINEIYENIENLTQNALYKKNKELEKLNKKLEEMAIKDKLTNLYNRYKFNEELVNEINKYRRYKTPFCLIMFDVDYFKKINDNFGHDVGDKVLKEIARITKQTVRSTDVPARWGGEEFMILCPNTKLEKGIKIAERLRKAIENHDFGIDKKVTISVGVAEYNNEKMEMKDLLKAVDEKLYQAKKSGRNKTIY</sequence>
<dbReference type="EMBL" id="BDME01000001">
    <property type="protein sequence ID" value="GAX87423.1"/>
    <property type="molecule type" value="Genomic_DNA"/>
</dbReference>
<dbReference type="AlphaFoldDB" id="A0A292YDE4"/>
<keyword evidence="6 8" id="KW-0472">Membrane</keyword>
<comment type="subcellular location">
    <subcellularLocation>
        <location evidence="1">Cell membrane</location>
        <topology evidence="1">Multi-pass membrane protein</topology>
    </subcellularLocation>
</comment>
<protein>
    <recommendedName>
        <fullName evidence="2">diguanylate cyclase</fullName>
        <ecNumber evidence="2">2.7.7.65</ecNumber>
    </recommendedName>
</protein>
<dbReference type="PANTHER" id="PTHR45138:SF9">
    <property type="entry name" value="DIGUANYLATE CYCLASE DGCM-RELATED"/>
    <property type="match status" value="1"/>
</dbReference>
<dbReference type="Pfam" id="PF02743">
    <property type="entry name" value="dCache_1"/>
    <property type="match status" value="1"/>
</dbReference>
<reference evidence="10 11" key="1">
    <citation type="journal article" date="2017" name="Syst. Appl. Microbiol.">
        <title>Lebetimonas natsushimae sp. nov., a novel strictly anaerobic, moderately thermophilic chemoautotroph isolated from a deep-sea hydrothermal vent polychaete nest in the Mid-Okinawa Trough.</title>
        <authorList>
            <person name="Nagata R."/>
            <person name="Takaki Y."/>
            <person name="Tame A."/>
            <person name="Nunoura T."/>
            <person name="Muto H."/>
            <person name="Mino S."/>
            <person name="Sawayama S."/>
            <person name="Takai K."/>
            <person name="Nakagawa S."/>
        </authorList>
    </citation>
    <scope>NUCLEOTIDE SEQUENCE [LARGE SCALE GENOMIC DNA]</scope>
    <source>
        <strain evidence="10 11">HS1857</strain>
    </source>
</reference>
<dbReference type="InterPro" id="IPR050469">
    <property type="entry name" value="Diguanylate_Cyclase"/>
</dbReference>
<evidence type="ECO:0000313" key="10">
    <source>
        <dbReference type="EMBL" id="GAX87423.1"/>
    </source>
</evidence>
<keyword evidence="3" id="KW-1003">Cell membrane</keyword>
<gene>
    <name evidence="10" type="ORF">LNAT_P0719</name>
</gene>
<name>A0A292YDE4_9BACT</name>
<dbReference type="InterPro" id="IPR043128">
    <property type="entry name" value="Rev_trsase/Diguanyl_cyclase"/>
</dbReference>
<dbReference type="Pfam" id="PF00990">
    <property type="entry name" value="GGDEF"/>
    <property type="match status" value="1"/>
</dbReference>
<dbReference type="RefSeq" id="WP_096258560.1">
    <property type="nucleotide sequence ID" value="NZ_BDME01000001.1"/>
</dbReference>
<dbReference type="PROSITE" id="PS50887">
    <property type="entry name" value="GGDEF"/>
    <property type="match status" value="1"/>
</dbReference>
<dbReference type="CDD" id="cd01949">
    <property type="entry name" value="GGDEF"/>
    <property type="match status" value="1"/>
</dbReference>
<comment type="caution">
    <text evidence="10">The sequence shown here is derived from an EMBL/GenBank/DDBJ whole genome shotgun (WGS) entry which is preliminary data.</text>
</comment>
<evidence type="ECO:0000256" key="6">
    <source>
        <dbReference type="ARBA" id="ARBA00023136"/>
    </source>
</evidence>
<feature type="transmembrane region" description="Helical" evidence="8">
    <location>
        <begin position="278"/>
        <end position="300"/>
    </location>
</feature>
<evidence type="ECO:0000256" key="7">
    <source>
        <dbReference type="ARBA" id="ARBA00034247"/>
    </source>
</evidence>
<keyword evidence="4 8" id="KW-0812">Transmembrane</keyword>
<dbReference type="NCBIfam" id="TIGR00254">
    <property type="entry name" value="GGDEF"/>
    <property type="match status" value="1"/>
</dbReference>